<reference evidence="2 3" key="1">
    <citation type="submission" date="2023-06" db="EMBL/GenBank/DDBJ databases">
        <title>Microbacterium sp. nov., isolated from a waste landfill.</title>
        <authorList>
            <person name="Wen W."/>
        </authorList>
    </citation>
    <scope>NUCLEOTIDE SEQUENCE [LARGE SCALE GENOMIC DNA]</scope>
    <source>
        <strain evidence="2 3">ASV49</strain>
    </source>
</reference>
<dbReference type="Proteomes" id="UP001235064">
    <property type="component" value="Unassembled WGS sequence"/>
</dbReference>
<comment type="caution">
    <text evidence="2">The sequence shown here is derived from an EMBL/GenBank/DDBJ whole genome shotgun (WGS) entry which is preliminary data.</text>
</comment>
<gene>
    <name evidence="2" type="ORF">QSV35_03035</name>
</gene>
<dbReference type="RefSeq" id="WP_286286578.1">
    <property type="nucleotide sequence ID" value="NZ_JASXSZ010000001.1"/>
</dbReference>
<evidence type="ECO:0000313" key="2">
    <source>
        <dbReference type="EMBL" id="MDL9978296.1"/>
    </source>
</evidence>
<keyword evidence="3" id="KW-1185">Reference proteome</keyword>
<evidence type="ECO:0000313" key="3">
    <source>
        <dbReference type="Proteomes" id="UP001235064"/>
    </source>
</evidence>
<accession>A0ABT7MV10</accession>
<evidence type="ECO:0008006" key="4">
    <source>
        <dbReference type="Google" id="ProtNLM"/>
    </source>
</evidence>
<sequence>MTTQHPRRRHSPAVYRRRRLAVLLVLILIAAGVWLAIAQPWSSKAQTRNAPPPVAGSTGATSLPVPTGASPSDTPTPTVEADAQPTTVPPASTPTAHAMATAAPCTPANVAVDAVTDQTTYPSGQSPKFSIRLTNHGSTDCTMNVGTTTQKFTVTSGSDTWWRSTDCQSEPSDMTVLIKAGQTVQSATPIVWDRTRSSVSTCSATTRPKAPGGGASYHLAVEIGGIASNGTAQFILY</sequence>
<evidence type="ECO:0000256" key="1">
    <source>
        <dbReference type="SAM" id="MobiDB-lite"/>
    </source>
</evidence>
<feature type="region of interest" description="Disordered" evidence="1">
    <location>
        <begin position="42"/>
        <end position="95"/>
    </location>
</feature>
<protein>
    <recommendedName>
        <fullName evidence="4">DUF4232 domain-containing protein</fullName>
    </recommendedName>
</protein>
<name>A0ABT7MV10_9MICO</name>
<dbReference type="EMBL" id="JASXSZ010000001">
    <property type="protein sequence ID" value="MDL9978296.1"/>
    <property type="molecule type" value="Genomic_DNA"/>
</dbReference>
<proteinExistence type="predicted"/>
<organism evidence="2 3">
    <name type="scientific">Microbacterium candidum</name>
    <dbReference type="NCBI Taxonomy" id="3041922"/>
    <lineage>
        <taxon>Bacteria</taxon>
        <taxon>Bacillati</taxon>
        <taxon>Actinomycetota</taxon>
        <taxon>Actinomycetes</taxon>
        <taxon>Micrococcales</taxon>
        <taxon>Microbacteriaceae</taxon>
        <taxon>Microbacterium</taxon>
    </lineage>
</organism>